<keyword evidence="3" id="KW-0804">Transcription</keyword>
<dbReference type="SUPFAM" id="SSF47413">
    <property type="entry name" value="lambda repressor-like DNA-binding domains"/>
    <property type="match status" value="1"/>
</dbReference>
<evidence type="ECO:0000256" key="1">
    <source>
        <dbReference type="ARBA" id="ARBA00023015"/>
    </source>
</evidence>
<keyword evidence="2 5" id="KW-0238">DNA-binding</keyword>
<evidence type="ECO:0000259" key="4">
    <source>
        <dbReference type="PROSITE" id="PS50932"/>
    </source>
</evidence>
<name>A0ABV7YSD4_9BACT</name>
<dbReference type="SUPFAM" id="SSF53822">
    <property type="entry name" value="Periplasmic binding protein-like I"/>
    <property type="match status" value="1"/>
</dbReference>
<proteinExistence type="predicted"/>
<keyword evidence="6" id="KW-1185">Reference proteome</keyword>
<dbReference type="Gene3D" id="3.40.50.2300">
    <property type="match status" value="2"/>
</dbReference>
<dbReference type="PANTHER" id="PTHR30146">
    <property type="entry name" value="LACI-RELATED TRANSCRIPTIONAL REPRESSOR"/>
    <property type="match status" value="1"/>
</dbReference>
<dbReference type="Pfam" id="PF00356">
    <property type="entry name" value="LacI"/>
    <property type="match status" value="1"/>
</dbReference>
<dbReference type="InterPro" id="IPR000843">
    <property type="entry name" value="HTH_LacI"/>
</dbReference>
<dbReference type="Gene3D" id="1.10.260.40">
    <property type="entry name" value="lambda repressor-like DNA-binding domains"/>
    <property type="match status" value="1"/>
</dbReference>
<dbReference type="SMART" id="SM00354">
    <property type="entry name" value="HTH_LACI"/>
    <property type="match status" value="1"/>
</dbReference>
<dbReference type="InterPro" id="IPR010982">
    <property type="entry name" value="Lambda_DNA-bd_dom_sf"/>
</dbReference>
<evidence type="ECO:0000256" key="2">
    <source>
        <dbReference type="ARBA" id="ARBA00023125"/>
    </source>
</evidence>
<organism evidence="5 6">
    <name type="scientific">Lacihabitans lacunae</name>
    <dbReference type="NCBI Taxonomy" id="1028214"/>
    <lineage>
        <taxon>Bacteria</taxon>
        <taxon>Pseudomonadati</taxon>
        <taxon>Bacteroidota</taxon>
        <taxon>Cytophagia</taxon>
        <taxon>Cytophagales</taxon>
        <taxon>Leadbetterellaceae</taxon>
        <taxon>Lacihabitans</taxon>
    </lineage>
</organism>
<dbReference type="RefSeq" id="WP_379834668.1">
    <property type="nucleotide sequence ID" value="NZ_JBHRYQ010000001.1"/>
</dbReference>
<dbReference type="PROSITE" id="PS50932">
    <property type="entry name" value="HTH_LACI_2"/>
    <property type="match status" value="1"/>
</dbReference>
<protein>
    <submittedName>
        <fullName evidence="5">LacI family DNA-binding transcriptional regulator</fullName>
    </submittedName>
</protein>
<reference evidence="6" key="1">
    <citation type="journal article" date="2019" name="Int. J. Syst. Evol. Microbiol.">
        <title>The Global Catalogue of Microorganisms (GCM) 10K type strain sequencing project: providing services to taxonomists for standard genome sequencing and annotation.</title>
        <authorList>
            <consortium name="The Broad Institute Genomics Platform"/>
            <consortium name="The Broad Institute Genome Sequencing Center for Infectious Disease"/>
            <person name="Wu L."/>
            <person name="Ma J."/>
        </authorList>
    </citation>
    <scope>NUCLEOTIDE SEQUENCE [LARGE SCALE GENOMIC DNA]</scope>
    <source>
        <strain evidence="6">CECT 7956</strain>
    </source>
</reference>
<keyword evidence="1" id="KW-0805">Transcription regulation</keyword>
<evidence type="ECO:0000313" key="5">
    <source>
        <dbReference type="EMBL" id="MFC3809509.1"/>
    </source>
</evidence>
<comment type="caution">
    <text evidence="5">The sequence shown here is derived from an EMBL/GenBank/DDBJ whole genome shotgun (WGS) entry which is preliminary data.</text>
</comment>
<dbReference type="Pfam" id="PF00532">
    <property type="entry name" value="Peripla_BP_1"/>
    <property type="match status" value="1"/>
</dbReference>
<evidence type="ECO:0000313" key="6">
    <source>
        <dbReference type="Proteomes" id="UP001595616"/>
    </source>
</evidence>
<dbReference type="PANTHER" id="PTHR30146:SF109">
    <property type="entry name" value="HTH-TYPE TRANSCRIPTIONAL REGULATOR GALS"/>
    <property type="match status" value="1"/>
</dbReference>
<dbReference type="CDD" id="cd06267">
    <property type="entry name" value="PBP1_LacI_sugar_binding-like"/>
    <property type="match status" value="1"/>
</dbReference>
<dbReference type="CDD" id="cd01392">
    <property type="entry name" value="HTH_LacI"/>
    <property type="match status" value="1"/>
</dbReference>
<dbReference type="GO" id="GO:0003677">
    <property type="term" value="F:DNA binding"/>
    <property type="evidence" value="ECO:0007669"/>
    <property type="project" value="UniProtKB-KW"/>
</dbReference>
<feature type="domain" description="HTH lacI-type" evidence="4">
    <location>
        <begin position="8"/>
        <end position="62"/>
    </location>
</feature>
<evidence type="ECO:0000256" key="3">
    <source>
        <dbReference type="ARBA" id="ARBA00023163"/>
    </source>
</evidence>
<sequence length="344" mass="38809">MDKNKKRVKQSDIAEKLGVSVATVSRALKNRMEISDEMKERVKLAARELSYQPNFMAANLRSQKNFSIGVIIPRIVHEYMASIIKGISQEASTYNYQIMVNVSDHSYAKEVKAVELFASGIVDGVLVCASNETTDVSHFENLRNNNIPFVMFDKDIQKMEAPKVVVDDFSGAYRAVEHLIQQGYKNIAHMQDNMISHGSQKRMKGYYSALKKYGISKNQDYLVSLQTISIEESKRLTEELLRTYPEIDAIFAITDEIAIGAMQAAQKLGKRIPEDIGIVGFSNWQISQVVSPTLSTVAQPGIEVGRTALKLLMQNIENPRYFQDNFPIKILKTKLLVRESSFRG</sequence>
<gene>
    <name evidence="5" type="ORF">ACFOOI_02490</name>
</gene>
<dbReference type="EMBL" id="JBHRYQ010000001">
    <property type="protein sequence ID" value="MFC3809509.1"/>
    <property type="molecule type" value="Genomic_DNA"/>
</dbReference>
<dbReference type="InterPro" id="IPR001761">
    <property type="entry name" value="Peripla_BP/Lac1_sug-bd_dom"/>
</dbReference>
<dbReference type="InterPro" id="IPR028082">
    <property type="entry name" value="Peripla_BP_I"/>
</dbReference>
<accession>A0ABV7YSD4</accession>
<dbReference type="Proteomes" id="UP001595616">
    <property type="component" value="Unassembled WGS sequence"/>
</dbReference>